<dbReference type="RefSeq" id="WP_213499233.1">
    <property type="nucleotide sequence ID" value="NZ_CP074694.1"/>
</dbReference>
<proteinExistence type="inferred from homology"/>
<dbReference type="KEGG" id="tsph:KIH39_10245"/>
<keyword evidence="4" id="KW-1185">Reference proteome</keyword>
<evidence type="ECO:0000313" key="3">
    <source>
        <dbReference type="EMBL" id="QVL34261.1"/>
    </source>
</evidence>
<organism evidence="3 4">
    <name type="scientific">Telmatocola sphagniphila</name>
    <dbReference type="NCBI Taxonomy" id="1123043"/>
    <lineage>
        <taxon>Bacteria</taxon>
        <taxon>Pseudomonadati</taxon>
        <taxon>Planctomycetota</taxon>
        <taxon>Planctomycetia</taxon>
        <taxon>Gemmatales</taxon>
        <taxon>Gemmataceae</taxon>
    </lineage>
</organism>
<sequence>MRNLRIASWIALFWGVGFGMGFAYRTAIQTNEALVSEFKSGGLVIGDTFSINSQILSEKRVINVYFPPGYSESTDMRLPVLYMPDGGLAEDFLHVAGLVQVGSGNGTMRPFILVGIQNTERRRDLTGPTANAKDKTIAPHVGGSAEFRRFLREELMPEVSKRYRTTAEKAIVGESLAGLFVIETLFLEPDLFDTYIAFDPSLWWNDQQMLKKSGVEYLPKLPSGKHLFFANSGESSLAPLVEELKENLRKSAPKGFDWHSQEFKSETHATIFHPACLIAFRTMFKPVGNANK</sequence>
<protein>
    <submittedName>
        <fullName evidence="3">Alpha/beta hydrolase</fullName>
    </submittedName>
</protein>
<dbReference type="Proteomes" id="UP000676194">
    <property type="component" value="Chromosome"/>
</dbReference>
<dbReference type="Pfam" id="PF00756">
    <property type="entry name" value="Esterase"/>
    <property type="match status" value="1"/>
</dbReference>
<dbReference type="PANTHER" id="PTHR40841:SF2">
    <property type="entry name" value="SIDEROPHORE-DEGRADING ESTERASE (EUROFUNG)"/>
    <property type="match status" value="1"/>
</dbReference>
<dbReference type="SUPFAM" id="SSF53474">
    <property type="entry name" value="alpha/beta-Hydrolases"/>
    <property type="match status" value="1"/>
</dbReference>
<dbReference type="PANTHER" id="PTHR40841">
    <property type="entry name" value="SIDEROPHORE TRIACETYLFUSARININE C ESTERASE"/>
    <property type="match status" value="1"/>
</dbReference>
<accession>A0A8E6B9L5</accession>
<dbReference type="InterPro" id="IPR029058">
    <property type="entry name" value="AB_hydrolase_fold"/>
</dbReference>
<name>A0A8E6B9L5_9BACT</name>
<dbReference type="InterPro" id="IPR052558">
    <property type="entry name" value="Siderophore_Hydrolase_D"/>
</dbReference>
<evidence type="ECO:0000313" key="4">
    <source>
        <dbReference type="Proteomes" id="UP000676194"/>
    </source>
</evidence>
<gene>
    <name evidence="3" type="ORF">KIH39_10245</name>
</gene>
<comment type="similarity">
    <text evidence="1">Belongs to the esterase D family.</text>
</comment>
<evidence type="ECO:0000256" key="2">
    <source>
        <dbReference type="ARBA" id="ARBA00022801"/>
    </source>
</evidence>
<evidence type="ECO:0000256" key="1">
    <source>
        <dbReference type="ARBA" id="ARBA00005622"/>
    </source>
</evidence>
<dbReference type="InterPro" id="IPR000801">
    <property type="entry name" value="Esterase-like"/>
</dbReference>
<dbReference type="AlphaFoldDB" id="A0A8E6B9L5"/>
<dbReference type="GO" id="GO:0016788">
    <property type="term" value="F:hydrolase activity, acting on ester bonds"/>
    <property type="evidence" value="ECO:0007669"/>
    <property type="project" value="TreeGrafter"/>
</dbReference>
<keyword evidence="2 3" id="KW-0378">Hydrolase</keyword>
<reference evidence="3" key="1">
    <citation type="submission" date="2021-05" db="EMBL/GenBank/DDBJ databases">
        <title>Complete genome sequence of the cellulolytic planctomycete Telmatocola sphagniphila SP2T and characterization of the first cellulase from planctomycetes.</title>
        <authorList>
            <person name="Rakitin A.L."/>
            <person name="Beletsky A.V."/>
            <person name="Naumoff D.G."/>
            <person name="Kulichevskaya I.S."/>
            <person name="Mardanov A.V."/>
            <person name="Ravin N.V."/>
            <person name="Dedysh S.N."/>
        </authorList>
    </citation>
    <scope>NUCLEOTIDE SEQUENCE</scope>
    <source>
        <strain evidence="3">SP2T</strain>
    </source>
</reference>
<dbReference type="Gene3D" id="3.40.50.1820">
    <property type="entry name" value="alpha/beta hydrolase"/>
    <property type="match status" value="1"/>
</dbReference>
<dbReference type="EMBL" id="CP074694">
    <property type="protein sequence ID" value="QVL34261.1"/>
    <property type="molecule type" value="Genomic_DNA"/>
</dbReference>